<evidence type="ECO:0000313" key="2">
    <source>
        <dbReference type="EMBL" id="KAK4132691.1"/>
    </source>
</evidence>
<sequence length="135" mass="15471">MGSALSRCSSRNSTNPPPGLGERGQKMFDRQPNWLVPPSRWRRHGTHQPVRYRTPTPYPKDGRKQLGDDQLVGSHIPEKIPVIETPVVSHLGVAEQPRKRRPNRHPAQSSVQRPQAPLKITWEQSPRLNRFERVP</sequence>
<feature type="region of interest" description="Disordered" evidence="1">
    <location>
        <begin position="1"/>
        <end position="73"/>
    </location>
</feature>
<proteinExistence type="predicted"/>
<reference evidence="2" key="2">
    <citation type="submission" date="2023-05" db="EMBL/GenBank/DDBJ databases">
        <authorList>
            <consortium name="Lawrence Berkeley National Laboratory"/>
            <person name="Steindorff A."/>
            <person name="Hensen N."/>
            <person name="Bonometti L."/>
            <person name="Westerberg I."/>
            <person name="Brannstrom I.O."/>
            <person name="Guillou S."/>
            <person name="Cros-Aarteil S."/>
            <person name="Calhoun S."/>
            <person name="Haridas S."/>
            <person name="Kuo A."/>
            <person name="Mondo S."/>
            <person name="Pangilinan J."/>
            <person name="Riley R."/>
            <person name="Labutti K."/>
            <person name="Andreopoulos B."/>
            <person name="Lipzen A."/>
            <person name="Chen C."/>
            <person name="Yanf M."/>
            <person name="Daum C."/>
            <person name="Ng V."/>
            <person name="Clum A."/>
            <person name="Ohm R."/>
            <person name="Martin F."/>
            <person name="Silar P."/>
            <person name="Natvig D."/>
            <person name="Lalanne C."/>
            <person name="Gautier V."/>
            <person name="Ament-Velasquez S.L."/>
            <person name="Kruys A."/>
            <person name="Hutchinson M.I."/>
            <person name="Powell A.J."/>
            <person name="Barry K."/>
            <person name="Miller A.N."/>
            <person name="Grigoriev I.V."/>
            <person name="Debuchy R."/>
            <person name="Gladieux P."/>
            <person name="Thoren M.H."/>
            <person name="Johannesson H."/>
        </authorList>
    </citation>
    <scope>NUCLEOTIDE SEQUENCE</scope>
    <source>
        <strain evidence="2">CBS 123565</strain>
    </source>
</reference>
<feature type="compositionally biased region" description="Polar residues" evidence="1">
    <location>
        <begin position="1"/>
        <end position="14"/>
    </location>
</feature>
<dbReference type="AlphaFoldDB" id="A0AAN6UJ83"/>
<evidence type="ECO:0000313" key="3">
    <source>
        <dbReference type="Proteomes" id="UP001304895"/>
    </source>
</evidence>
<comment type="caution">
    <text evidence="2">The sequence shown here is derived from an EMBL/GenBank/DDBJ whole genome shotgun (WGS) entry which is preliminary data.</text>
</comment>
<dbReference type="Proteomes" id="UP001304895">
    <property type="component" value="Unassembled WGS sequence"/>
</dbReference>
<gene>
    <name evidence="2" type="ORF">BT67DRAFT_75739</name>
</gene>
<reference evidence="2" key="1">
    <citation type="journal article" date="2023" name="Mol. Phylogenet. Evol.">
        <title>Genome-scale phylogeny and comparative genomics of the fungal order Sordariales.</title>
        <authorList>
            <person name="Hensen N."/>
            <person name="Bonometti L."/>
            <person name="Westerberg I."/>
            <person name="Brannstrom I.O."/>
            <person name="Guillou S."/>
            <person name="Cros-Aarteil S."/>
            <person name="Calhoun S."/>
            <person name="Haridas S."/>
            <person name="Kuo A."/>
            <person name="Mondo S."/>
            <person name="Pangilinan J."/>
            <person name="Riley R."/>
            <person name="LaButti K."/>
            <person name="Andreopoulos B."/>
            <person name="Lipzen A."/>
            <person name="Chen C."/>
            <person name="Yan M."/>
            <person name="Daum C."/>
            <person name="Ng V."/>
            <person name="Clum A."/>
            <person name="Steindorff A."/>
            <person name="Ohm R.A."/>
            <person name="Martin F."/>
            <person name="Silar P."/>
            <person name="Natvig D.O."/>
            <person name="Lalanne C."/>
            <person name="Gautier V."/>
            <person name="Ament-Velasquez S.L."/>
            <person name="Kruys A."/>
            <person name="Hutchinson M.I."/>
            <person name="Powell A.J."/>
            <person name="Barry K."/>
            <person name="Miller A.N."/>
            <person name="Grigoriev I.V."/>
            <person name="Debuchy R."/>
            <person name="Gladieux P."/>
            <person name="Hiltunen Thoren M."/>
            <person name="Johannesson H."/>
        </authorList>
    </citation>
    <scope>NUCLEOTIDE SEQUENCE</scope>
    <source>
        <strain evidence="2">CBS 123565</strain>
    </source>
</reference>
<accession>A0AAN6UJ83</accession>
<keyword evidence="3" id="KW-1185">Reference proteome</keyword>
<name>A0AAN6UJ83_9PEZI</name>
<organism evidence="2 3">
    <name type="scientific">Trichocladium antarcticum</name>
    <dbReference type="NCBI Taxonomy" id="1450529"/>
    <lineage>
        <taxon>Eukaryota</taxon>
        <taxon>Fungi</taxon>
        <taxon>Dikarya</taxon>
        <taxon>Ascomycota</taxon>
        <taxon>Pezizomycotina</taxon>
        <taxon>Sordariomycetes</taxon>
        <taxon>Sordariomycetidae</taxon>
        <taxon>Sordariales</taxon>
        <taxon>Chaetomiaceae</taxon>
        <taxon>Trichocladium</taxon>
    </lineage>
</organism>
<evidence type="ECO:0000256" key="1">
    <source>
        <dbReference type="SAM" id="MobiDB-lite"/>
    </source>
</evidence>
<feature type="region of interest" description="Disordered" evidence="1">
    <location>
        <begin position="93"/>
        <end position="135"/>
    </location>
</feature>
<protein>
    <submittedName>
        <fullName evidence="2">Uncharacterized protein</fullName>
    </submittedName>
</protein>
<dbReference type="EMBL" id="MU853416">
    <property type="protein sequence ID" value="KAK4132691.1"/>
    <property type="molecule type" value="Genomic_DNA"/>
</dbReference>